<dbReference type="PROSITE" id="PS50007">
    <property type="entry name" value="PIPLC_X_DOMAIN"/>
    <property type="match status" value="1"/>
</dbReference>
<proteinExistence type="predicted"/>
<comment type="caution">
    <text evidence="1">The sequence shown here is derived from an EMBL/GenBank/DDBJ whole genome shotgun (WGS) entry which is preliminary data.</text>
</comment>
<accession>A0A2W0ELQ4</accession>
<dbReference type="InterPro" id="IPR051057">
    <property type="entry name" value="PI-PLC_domain"/>
</dbReference>
<sequence>MNDNNETRPNFEYGNYAPTLNDWMSNIPVIDNLTLGELILPGAHNTGSDKNGNYILAPATHWAVCQNDSFYYQLINGARAFDVRLEFDINVRNGNNYLHFYFHHNGVRSYRELSQLTQDVSSFLVANPDEFIILDFHKLDRGNRPFNFKEFSDRLVGGLGELIIPLEHSRKTLGELKRISKTQRVLLAADYHPDLDPQAFGRSIQHKWSGSAITDVQYLESFIETVMASPPSSSSPWSLSATAYSVAGGPVSIPKKLNDWFDVNKPWIHKCSIINADFFEESNLVHLCRAANIMKAQSRLK</sequence>
<evidence type="ECO:0000313" key="2">
    <source>
        <dbReference type="Proteomes" id="UP000247437"/>
    </source>
</evidence>
<dbReference type="GO" id="GO:0006629">
    <property type="term" value="P:lipid metabolic process"/>
    <property type="evidence" value="ECO:0007669"/>
    <property type="project" value="InterPro"/>
</dbReference>
<dbReference type="SUPFAM" id="SSF51695">
    <property type="entry name" value="PLC-like phosphodiesterases"/>
    <property type="match status" value="1"/>
</dbReference>
<dbReference type="RefSeq" id="WP_110660330.1">
    <property type="nucleotide sequence ID" value="NZ_PDLL01000190.1"/>
</dbReference>
<dbReference type="InterPro" id="IPR017946">
    <property type="entry name" value="PLC-like_Pdiesterase_TIM-brl"/>
</dbReference>
<gene>
    <name evidence="1" type="ORF">CRX42_16380</name>
</gene>
<dbReference type="CDD" id="cd08557">
    <property type="entry name" value="PI-PLCc_bacteria_like"/>
    <property type="match status" value="1"/>
</dbReference>
<dbReference type="AlphaFoldDB" id="A0A2W0ELQ4"/>
<dbReference type="PANTHER" id="PTHR13593">
    <property type="match status" value="1"/>
</dbReference>
<dbReference type="EMBL" id="PDLL01000190">
    <property type="protein sequence ID" value="PYY69479.1"/>
    <property type="molecule type" value="Genomic_DNA"/>
</dbReference>
<dbReference type="Proteomes" id="UP000247437">
    <property type="component" value="Unassembled WGS sequence"/>
</dbReference>
<name>A0A2W0ELQ4_PSEJE</name>
<protein>
    <submittedName>
        <fullName evidence="1">Phospholipase</fullName>
    </submittedName>
</protein>
<dbReference type="Gene3D" id="3.20.20.190">
    <property type="entry name" value="Phosphatidylinositol (PI) phosphodiesterase"/>
    <property type="match status" value="1"/>
</dbReference>
<reference evidence="1 2" key="1">
    <citation type="journal article" date="2018" name="Appl. Microbiol. Biotechnol.">
        <title>Characterization of the caprolactam degradation pathway in Pseudomonas jessenii using mass spectrometry-based proteomics.</title>
        <authorList>
            <person name="Otzen M."/>
            <person name="Palacio C."/>
            <person name="Janssen D.B."/>
        </authorList>
    </citation>
    <scope>NUCLEOTIDE SEQUENCE [LARGE SCALE GENOMIC DNA]</scope>
    <source>
        <strain evidence="1 2">GO3</strain>
    </source>
</reference>
<dbReference type="PANTHER" id="PTHR13593:SF113">
    <property type="entry name" value="SI:DKEY-266F7.9"/>
    <property type="match status" value="1"/>
</dbReference>
<dbReference type="GO" id="GO:0008081">
    <property type="term" value="F:phosphoric diester hydrolase activity"/>
    <property type="evidence" value="ECO:0007669"/>
    <property type="project" value="InterPro"/>
</dbReference>
<evidence type="ECO:0000313" key="1">
    <source>
        <dbReference type="EMBL" id="PYY69479.1"/>
    </source>
</evidence>
<dbReference type="OrthoDB" id="7021323at2"/>
<organism evidence="1 2">
    <name type="scientific">Pseudomonas jessenii</name>
    <dbReference type="NCBI Taxonomy" id="77298"/>
    <lineage>
        <taxon>Bacteria</taxon>
        <taxon>Pseudomonadati</taxon>
        <taxon>Pseudomonadota</taxon>
        <taxon>Gammaproteobacteria</taxon>
        <taxon>Pseudomonadales</taxon>
        <taxon>Pseudomonadaceae</taxon>
        <taxon>Pseudomonas</taxon>
    </lineage>
</organism>